<reference evidence="2 3" key="1">
    <citation type="submission" date="2016-03" db="EMBL/GenBank/DDBJ databases">
        <title>EvidentialGene: Evidence-directed Construction of Genes on Genomes.</title>
        <authorList>
            <person name="Gilbert D.G."/>
            <person name="Choi J.-H."/>
            <person name="Mockaitis K."/>
            <person name="Colbourne J."/>
            <person name="Pfrender M."/>
        </authorList>
    </citation>
    <scope>NUCLEOTIDE SEQUENCE [LARGE SCALE GENOMIC DNA]</scope>
    <source>
        <strain evidence="2 3">Xinb3</strain>
        <tissue evidence="2">Complete organism</tissue>
    </source>
</reference>
<protein>
    <submittedName>
        <fullName evidence="2">Uncharacterized protein</fullName>
    </submittedName>
</protein>
<comment type="caution">
    <text evidence="2">The sequence shown here is derived from an EMBL/GenBank/DDBJ whole genome shotgun (WGS) entry which is preliminary data.</text>
</comment>
<gene>
    <name evidence="2" type="ORF">APZ42_003683</name>
</gene>
<organism evidence="2 3">
    <name type="scientific">Daphnia magna</name>
    <dbReference type="NCBI Taxonomy" id="35525"/>
    <lineage>
        <taxon>Eukaryota</taxon>
        <taxon>Metazoa</taxon>
        <taxon>Ecdysozoa</taxon>
        <taxon>Arthropoda</taxon>
        <taxon>Crustacea</taxon>
        <taxon>Branchiopoda</taxon>
        <taxon>Diplostraca</taxon>
        <taxon>Cladocera</taxon>
        <taxon>Anomopoda</taxon>
        <taxon>Daphniidae</taxon>
        <taxon>Daphnia</taxon>
    </lineage>
</organism>
<evidence type="ECO:0000256" key="1">
    <source>
        <dbReference type="SAM" id="Phobius"/>
    </source>
</evidence>
<proteinExistence type="predicted"/>
<keyword evidence="1" id="KW-0472">Membrane</keyword>
<keyword evidence="1" id="KW-1133">Transmembrane helix</keyword>
<keyword evidence="1" id="KW-0812">Transmembrane</keyword>
<accession>A0A168EKL6</accession>
<evidence type="ECO:0000313" key="3">
    <source>
        <dbReference type="Proteomes" id="UP000076858"/>
    </source>
</evidence>
<dbReference type="AlphaFoldDB" id="A0A168EKL6"/>
<dbReference type="Proteomes" id="UP000076858">
    <property type="component" value="Unassembled WGS sequence"/>
</dbReference>
<keyword evidence="3" id="KW-1185">Reference proteome</keyword>
<sequence>MVHGYYVLYDIFAKSLIDVILKKFPRKEVLAGSVGCPIFGLFFYFLNFFFYRGVFFEEKRRSAIHLKKKISLGVPVGEKPQKVPKTTIFGTKKLKINT</sequence>
<evidence type="ECO:0000313" key="2">
    <source>
        <dbReference type="EMBL" id="KZS00145.1"/>
    </source>
</evidence>
<feature type="transmembrane region" description="Helical" evidence="1">
    <location>
        <begin position="29"/>
        <end position="51"/>
    </location>
</feature>
<name>A0A168EKL6_9CRUS</name>
<dbReference type="EMBL" id="LRGB01011499">
    <property type="protein sequence ID" value="KZS00145.1"/>
    <property type="molecule type" value="Genomic_DNA"/>
</dbReference>